<gene>
    <name evidence="1" type="ORF">OG517_23540</name>
</gene>
<name>A0ABZ1TFD4_STRVG</name>
<dbReference type="EMBL" id="CP108090">
    <property type="protein sequence ID" value="WUQ14160.1"/>
    <property type="molecule type" value="Genomic_DNA"/>
</dbReference>
<protein>
    <recommendedName>
        <fullName evidence="3">Minor tail protein</fullName>
    </recommendedName>
</protein>
<proteinExistence type="predicted"/>
<organism evidence="1 2">
    <name type="scientific">Streptomyces virginiae</name>
    <name type="common">Streptomyces cinnamonensis</name>
    <dbReference type="NCBI Taxonomy" id="1961"/>
    <lineage>
        <taxon>Bacteria</taxon>
        <taxon>Bacillati</taxon>
        <taxon>Actinomycetota</taxon>
        <taxon>Actinomycetes</taxon>
        <taxon>Kitasatosporales</taxon>
        <taxon>Streptomycetaceae</taxon>
        <taxon>Streptomyces</taxon>
    </lineage>
</organism>
<accession>A0ABZ1TFD4</accession>
<evidence type="ECO:0008006" key="3">
    <source>
        <dbReference type="Google" id="ProtNLM"/>
    </source>
</evidence>
<dbReference type="RefSeq" id="WP_328962977.1">
    <property type="nucleotide sequence ID" value="NZ_CP108090.1"/>
</dbReference>
<sequence>MNYGLIGRNTPVRFSVPGLAEAYLSLDGQVANTASTPDHASFAVTDLDLRAEVTMDWTTPGLNQTIMGQWGADGNRGWSWRILNGSATLNWTTAGTSATQFFAAFVLPPLPYRAALRATLDVNNGAGGVTATLYQAKTLDGPWTQVGISTFAGTSSIYNSTAPLEIGPTQAGTNPLRRPFAGRGHRFQVMSGIGGSVVAAPDFRVQAAGTTSFADSAGRTWTLNGAAAISNRTYRLHAEVSSWPPRWDVSGNDVYVPVEASGMTRRLGQGSKALASTLRRRVPTVGLPVAYWPMEEGNRATQAYSPIDGVAPLATTGFSYAADSDLSGSDALPRIDDAASMRGNVPAHTATGVWMVAMMYRSPAEPATTTELLEFTTTGTASRIRLTVAAGTLDLNGYNAAGGTVFSITVLPDDFHGQWNRLLITASESGGNVTYDLAWSIVDGPGRNINTTVAATAGTVTSIDTQFGALAEGLALGHLGVFASTISDDVYRYGDNGWNGEAAANRHTRLCKEEGIPSSAGAGTIGVPTTAMGPQRPDTLLALLQEGALADGGILLEERERLALHLRPRNSFYNQPVALTLNYATSGHVAPPLEPVDDDQRVRNDRTITRRNGSSARAIDETSALSVLAPPLGVGTYDDETTLNLYGDDQPAQIAAWALHLGTWDEARYPTVHIDLAAAPSLVPAVLALEIGDRIQIINPPTWLPPGPIDLIVEGYTETIGHPNDWDIVLNCSPAGPWTVAVADDLVLGRADTTGSTLASGVTSTGTTLSVATASGPLWSTTDEPYDIVVGGEVMTVTTVTGASSPQSATVVRSVNGIVKAHSSGAVIRLAQPARAAL</sequence>
<evidence type="ECO:0000313" key="2">
    <source>
        <dbReference type="Proteomes" id="UP001432039"/>
    </source>
</evidence>
<evidence type="ECO:0000313" key="1">
    <source>
        <dbReference type="EMBL" id="WUQ14160.1"/>
    </source>
</evidence>
<dbReference type="Proteomes" id="UP001432039">
    <property type="component" value="Chromosome"/>
</dbReference>
<keyword evidence="2" id="KW-1185">Reference proteome</keyword>
<reference evidence="1" key="1">
    <citation type="submission" date="2022-10" db="EMBL/GenBank/DDBJ databases">
        <title>The complete genomes of actinobacterial strains from the NBC collection.</title>
        <authorList>
            <person name="Joergensen T.S."/>
            <person name="Alvarez Arevalo M."/>
            <person name="Sterndorff E.B."/>
            <person name="Faurdal D."/>
            <person name="Vuksanovic O."/>
            <person name="Mourched A.-S."/>
            <person name="Charusanti P."/>
            <person name="Shaw S."/>
            <person name="Blin K."/>
            <person name="Weber T."/>
        </authorList>
    </citation>
    <scope>NUCLEOTIDE SEQUENCE</scope>
    <source>
        <strain evidence="1">NBC_00248</strain>
    </source>
</reference>